<sequence>MCLNFGVVRWAYVFHLCLPGTRVGHGGVNQLGGVFVNGRPLPDLVRQRIVELAHNGIRPCDISRQLRVSHGCVSKILSRYYETGSFKAGVIGGSKPKVATPPVVEAIAAYKLQNPTMFAWEIRDKLLADGICVHDNVPSVSSINRIVRNKAAEKAKYSSQRSDNSSMDSPRILSRNNQQQQQQSQQQQQQQQQECLNQQMQADQESMKSPQQVENVASQSYSINGLLGLSQKSLSGSSSKRRRIKDDPDMKGSMLSCIKRDKEAKDMSESMLHDSIGKGGGQDQQQQQQQQQDKGHDLFVGGVDFVSSLAMAQDDGNNPENQQAGFSSMRTGPRPGTMSSSPIRSRENALFLLAGGDKAHKYHRTDEPMPTGVIIEDDSSARKHQQQQQQQAHQANDVKTTYDKILAGELVPGSGVKRTSSSANNAATEPSALTQSIEFLSDMNNNIAQNQHQGFAAAAYDGAYSAADATDTAVQLNPHLAACSSNYSAFLQNTDQFAAANPELIFPTAAYTQYAAPGYGTFNYNSSFANNSLCRDLGQIHYPEEQ</sequence>
<dbReference type="InterPro" id="IPR043182">
    <property type="entry name" value="PAIRED_DNA-bd_dom"/>
</dbReference>
<feature type="compositionally biased region" description="Basic and acidic residues" evidence="8">
    <location>
        <begin position="258"/>
        <end position="276"/>
    </location>
</feature>
<dbReference type="PROSITE" id="PS51057">
    <property type="entry name" value="PAIRED_2"/>
    <property type="match status" value="1"/>
</dbReference>
<name>A0A182UAN5_9DIPT</name>
<keyword evidence="11" id="KW-1185">Reference proteome</keyword>
<feature type="compositionally biased region" description="Polar residues" evidence="8">
    <location>
        <begin position="202"/>
        <end position="215"/>
    </location>
</feature>
<keyword evidence="6" id="KW-0804">Transcription</keyword>
<feature type="compositionally biased region" description="Low complexity" evidence="8">
    <location>
        <begin position="178"/>
        <end position="201"/>
    </location>
</feature>
<reference evidence="10" key="2">
    <citation type="submission" date="2020-05" db="UniProtKB">
        <authorList>
            <consortium name="EnsemblMetazoa"/>
        </authorList>
    </citation>
    <scope>IDENTIFICATION</scope>
    <source>
        <strain evidence="10">CM1001059</strain>
    </source>
</reference>
<evidence type="ECO:0000256" key="2">
    <source>
        <dbReference type="ARBA" id="ARBA00022473"/>
    </source>
</evidence>
<dbReference type="InterPro" id="IPR036388">
    <property type="entry name" value="WH-like_DNA-bd_sf"/>
</dbReference>
<dbReference type="Pfam" id="PF00292">
    <property type="entry name" value="PAX"/>
    <property type="match status" value="1"/>
</dbReference>
<reference evidence="11" key="1">
    <citation type="submission" date="2014-01" db="EMBL/GenBank/DDBJ databases">
        <title>The Genome Sequence of Anopheles melas CM1001059_A (V2).</title>
        <authorList>
            <consortium name="The Broad Institute Genomics Platform"/>
            <person name="Neafsey D.E."/>
            <person name="Besansky N."/>
            <person name="Howell P."/>
            <person name="Walton C."/>
            <person name="Young S.K."/>
            <person name="Zeng Q."/>
            <person name="Gargeya S."/>
            <person name="Fitzgerald M."/>
            <person name="Haas B."/>
            <person name="Abouelleil A."/>
            <person name="Allen A.W."/>
            <person name="Alvarado L."/>
            <person name="Arachchi H.M."/>
            <person name="Berlin A.M."/>
            <person name="Chapman S.B."/>
            <person name="Gainer-Dewar J."/>
            <person name="Goldberg J."/>
            <person name="Griggs A."/>
            <person name="Gujja S."/>
            <person name="Hansen M."/>
            <person name="Howarth C."/>
            <person name="Imamovic A."/>
            <person name="Ireland A."/>
            <person name="Larimer J."/>
            <person name="McCowan C."/>
            <person name="Murphy C."/>
            <person name="Pearson M."/>
            <person name="Poon T.W."/>
            <person name="Priest M."/>
            <person name="Roberts A."/>
            <person name="Saif S."/>
            <person name="Shea T."/>
            <person name="Sisk P."/>
            <person name="Sykes S."/>
            <person name="Wortman J."/>
            <person name="Nusbaum C."/>
            <person name="Birren B."/>
        </authorList>
    </citation>
    <scope>NUCLEOTIDE SEQUENCE [LARGE SCALE GENOMIC DNA]</scope>
    <source>
        <strain evidence="11">CM1001059</strain>
    </source>
</reference>
<dbReference type="SMART" id="SM00351">
    <property type="entry name" value="PAX"/>
    <property type="match status" value="1"/>
</dbReference>
<dbReference type="GO" id="GO:0005634">
    <property type="term" value="C:nucleus"/>
    <property type="evidence" value="ECO:0007669"/>
    <property type="project" value="UniProtKB-SubCell"/>
</dbReference>
<feature type="region of interest" description="Disordered" evidence="8">
    <location>
        <begin position="230"/>
        <end position="294"/>
    </location>
</feature>
<dbReference type="SUPFAM" id="SSF46689">
    <property type="entry name" value="Homeodomain-like"/>
    <property type="match status" value="1"/>
</dbReference>
<feature type="compositionally biased region" description="Polar residues" evidence="8">
    <location>
        <begin position="315"/>
        <end position="330"/>
    </location>
</feature>
<dbReference type="FunFam" id="1.10.10.10:FF:000013">
    <property type="entry name" value="Paired box 8 isoform 1"/>
    <property type="match status" value="1"/>
</dbReference>
<evidence type="ECO:0000313" key="10">
    <source>
        <dbReference type="EnsemblMetazoa" id="AMEC016969-PA"/>
    </source>
</evidence>
<organism evidence="10 11">
    <name type="scientific">Anopheles melas</name>
    <dbReference type="NCBI Taxonomy" id="34690"/>
    <lineage>
        <taxon>Eukaryota</taxon>
        <taxon>Metazoa</taxon>
        <taxon>Ecdysozoa</taxon>
        <taxon>Arthropoda</taxon>
        <taxon>Hexapoda</taxon>
        <taxon>Insecta</taxon>
        <taxon>Pterygota</taxon>
        <taxon>Neoptera</taxon>
        <taxon>Endopterygota</taxon>
        <taxon>Diptera</taxon>
        <taxon>Nematocera</taxon>
        <taxon>Culicoidea</taxon>
        <taxon>Culicidae</taxon>
        <taxon>Anophelinae</taxon>
        <taxon>Anopheles</taxon>
    </lineage>
</organism>
<evidence type="ECO:0000256" key="8">
    <source>
        <dbReference type="SAM" id="MobiDB-lite"/>
    </source>
</evidence>
<dbReference type="PANTHER" id="PTHR45636:SF41">
    <property type="entry name" value="PAIRED BOX PROTEIN PAX-6-RELATED"/>
    <property type="match status" value="1"/>
</dbReference>
<keyword evidence="5" id="KW-0238">DNA-binding</keyword>
<protein>
    <recommendedName>
        <fullName evidence="9">Paired domain-containing protein</fullName>
    </recommendedName>
</protein>
<evidence type="ECO:0000259" key="9">
    <source>
        <dbReference type="PROSITE" id="PS51057"/>
    </source>
</evidence>
<dbReference type="PRINTS" id="PR00027">
    <property type="entry name" value="PAIREDBOX"/>
</dbReference>
<feature type="region of interest" description="Disordered" evidence="8">
    <location>
        <begin position="378"/>
        <end position="398"/>
    </location>
</feature>
<accession>A0A182UAN5</accession>
<dbReference type="CDD" id="cd00131">
    <property type="entry name" value="PAX"/>
    <property type="match status" value="1"/>
</dbReference>
<evidence type="ECO:0000256" key="1">
    <source>
        <dbReference type="ARBA" id="ARBA00004123"/>
    </source>
</evidence>
<evidence type="ECO:0000256" key="7">
    <source>
        <dbReference type="ARBA" id="ARBA00023242"/>
    </source>
</evidence>
<dbReference type="PROSITE" id="PS00034">
    <property type="entry name" value="PAIRED_1"/>
    <property type="match status" value="1"/>
</dbReference>
<feature type="compositionally biased region" description="Low complexity" evidence="8">
    <location>
        <begin position="283"/>
        <end position="292"/>
    </location>
</feature>
<proteinExistence type="predicted"/>
<dbReference type="FunFam" id="1.10.10.10:FF:000003">
    <property type="entry name" value="Paired box protein Pax-6"/>
    <property type="match status" value="1"/>
</dbReference>
<dbReference type="GO" id="GO:0009791">
    <property type="term" value="P:post-embryonic development"/>
    <property type="evidence" value="ECO:0007669"/>
    <property type="project" value="UniProtKB-ARBA"/>
</dbReference>
<evidence type="ECO:0000256" key="5">
    <source>
        <dbReference type="ARBA" id="ARBA00023125"/>
    </source>
</evidence>
<dbReference type="PANTHER" id="PTHR45636">
    <property type="entry name" value="PAIRED BOX PROTEIN PAX-6-RELATED-RELATED"/>
    <property type="match status" value="1"/>
</dbReference>
<dbReference type="VEuPathDB" id="VectorBase:AMEC016969"/>
<feature type="region of interest" description="Disordered" evidence="8">
    <location>
        <begin position="152"/>
        <end position="215"/>
    </location>
</feature>
<evidence type="ECO:0000313" key="11">
    <source>
        <dbReference type="Proteomes" id="UP000075902"/>
    </source>
</evidence>
<evidence type="ECO:0000256" key="6">
    <source>
        <dbReference type="ARBA" id="ARBA00023163"/>
    </source>
</evidence>
<feature type="compositionally biased region" description="Low complexity" evidence="8">
    <location>
        <begin position="158"/>
        <end position="169"/>
    </location>
</feature>
<feature type="region of interest" description="Disordered" evidence="8">
    <location>
        <begin position="312"/>
        <end position="344"/>
    </location>
</feature>
<comment type="subcellular location">
    <subcellularLocation>
        <location evidence="1">Nucleus</location>
    </subcellularLocation>
</comment>
<dbReference type="InterPro" id="IPR001523">
    <property type="entry name" value="Paired_dom"/>
</dbReference>
<keyword evidence="7" id="KW-0539">Nucleus</keyword>
<dbReference type="InterPro" id="IPR043565">
    <property type="entry name" value="PAX_fam"/>
</dbReference>
<dbReference type="GO" id="GO:0000978">
    <property type="term" value="F:RNA polymerase II cis-regulatory region sequence-specific DNA binding"/>
    <property type="evidence" value="ECO:0007669"/>
    <property type="project" value="TreeGrafter"/>
</dbReference>
<feature type="domain" description="Paired" evidence="9">
    <location>
        <begin position="24"/>
        <end position="150"/>
    </location>
</feature>
<dbReference type="InterPro" id="IPR009057">
    <property type="entry name" value="Homeodomain-like_sf"/>
</dbReference>
<feature type="compositionally biased region" description="Low complexity" evidence="8">
    <location>
        <begin position="386"/>
        <end position="395"/>
    </location>
</feature>
<dbReference type="STRING" id="34690.A0A182UAN5"/>
<dbReference type="GO" id="GO:0000981">
    <property type="term" value="F:DNA-binding transcription factor activity, RNA polymerase II-specific"/>
    <property type="evidence" value="ECO:0007669"/>
    <property type="project" value="TreeGrafter"/>
</dbReference>
<evidence type="ECO:0000256" key="4">
    <source>
        <dbReference type="ARBA" id="ARBA00023015"/>
    </source>
</evidence>
<keyword evidence="2" id="KW-0217">Developmental protein</keyword>
<dbReference type="AlphaFoldDB" id="A0A182UAN5"/>
<keyword evidence="3" id="KW-0563">Paired box</keyword>
<dbReference type="EnsemblMetazoa" id="AMEC016969-RA">
    <property type="protein sequence ID" value="AMEC016969-PA"/>
    <property type="gene ID" value="AMEC016969"/>
</dbReference>
<keyword evidence="4" id="KW-0805">Transcription regulation</keyword>
<evidence type="ECO:0000256" key="3">
    <source>
        <dbReference type="ARBA" id="ARBA00022724"/>
    </source>
</evidence>
<dbReference type="Gene3D" id="1.10.10.10">
    <property type="entry name" value="Winged helix-like DNA-binding domain superfamily/Winged helix DNA-binding domain"/>
    <property type="match status" value="2"/>
</dbReference>
<dbReference type="Proteomes" id="UP000075902">
    <property type="component" value="Unassembled WGS sequence"/>
</dbReference>